<comment type="caution">
    <text evidence="4">The sequence shown here is derived from an EMBL/GenBank/DDBJ whole genome shotgun (WGS) entry which is preliminary data.</text>
</comment>
<dbReference type="GO" id="GO:0032259">
    <property type="term" value="P:methylation"/>
    <property type="evidence" value="ECO:0007669"/>
    <property type="project" value="UniProtKB-KW"/>
</dbReference>
<gene>
    <name evidence="4" type="ORF">FTO68_08455</name>
</gene>
<reference evidence="4 5" key="1">
    <citation type="submission" date="2019-08" db="EMBL/GenBank/DDBJ databases">
        <authorList>
            <person name="Chen S.-C."/>
            <person name="Lai M.-C."/>
            <person name="You Y.-T."/>
        </authorList>
    </citation>
    <scope>NUCLEOTIDE SEQUENCE [LARGE SCALE GENOMIC DNA]</scope>
    <source>
        <strain evidence="4 5">P2F9704a</strain>
    </source>
</reference>
<sequence length="412" mass="48103">MVSSTLTNEEKRVKIYSVEQIPTRAYDVTPETPLECLNLNWTEKDLPERERTKHVHRLHPYLGKYIPQLVEIFLRKYFSRGQTVLDPFSGSGTTLVQAHELGINSIGFDISAFNVLLARAKTQQYDLTQMKREVLDILNKVKAATQVDSTQRRLWFECTHGPYLSDENNEYLEKWFALKAREELLTYRYFIEAGDYQYKDLLKIILCRSARSARLTTHFDLDFPKKPVTEPYKCYKHNRICQPTQEAFKFLKRYSNDTIKRVSDFASLRTEATVEVYHDDCRTVDFPEIHGVITSPPYVGLIDYHEQHAYAYNLLGLEDKRVHEIGPAANGKSRSAKEAYQKDIAEVFRRVLRSMHDSGRLIVVANDSADLYRDIAASLDVEVENIIERHVNRRTGRRAGEFYESIFIWRKR</sequence>
<keyword evidence="1" id="KW-0489">Methyltransferase</keyword>
<accession>A0ABD4TJA2</accession>
<protein>
    <submittedName>
        <fullName evidence="4">Site-specific DNA-methyltransferase</fullName>
    </submittedName>
</protein>
<keyword evidence="2" id="KW-0808">Transferase</keyword>
<proteinExistence type="predicted"/>
<evidence type="ECO:0000256" key="2">
    <source>
        <dbReference type="ARBA" id="ARBA00022679"/>
    </source>
</evidence>
<evidence type="ECO:0000256" key="1">
    <source>
        <dbReference type="ARBA" id="ARBA00022603"/>
    </source>
</evidence>
<name>A0ABD4TJA2_9EURY</name>
<dbReference type="InterPro" id="IPR002941">
    <property type="entry name" value="DNA_methylase_N4/N6"/>
</dbReference>
<dbReference type="Gene3D" id="3.40.50.150">
    <property type="entry name" value="Vaccinia Virus protein VP39"/>
    <property type="match status" value="2"/>
</dbReference>
<dbReference type="AlphaFoldDB" id="A0ABD4TJA2"/>
<dbReference type="InterPro" id="IPR029063">
    <property type="entry name" value="SAM-dependent_MTases_sf"/>
</dbReference>
<dbReference type="GO" id="GO:0008168">
    <property type="term" value="F:methyltransferase activity"/>
    <property type="evidence" value="ECO:0007669"/>
    <property type="project" value="UniProtKB-KW"/>
</dbReference>
<evidence type="ECO:0000259" key="3">
    <source>
        <dbReference type="Pfam" id="PF01555"/>
    </source>
</evidence>
<evidence type="ECO:0000313" key="4">
    <source>
        <dbReference type="EMBL" id="MCQ1539007.1"/>
    </source>
</evidence>
<dbReference type="SUPFAM" id="SSF53335">
    <property type="entry name" value="S-adenosyl-L-methionine-dependent methyltransferases"/>
    <property type="match status" value="1"/>
</dbReference>
<dbReference type="EMBL" id="VOTZ01000017">
    <property type="protein sequence ID" value="MCQ1539007.1"/>
    <property type="molecule type" value="Genomic_DNA"/>
</dbReference>
<feature type="domain" description="DNA methylase N-4/N-6" evidence="3">
    <location>
        <begin position="64"/>
        <end position="113"/>
    </location>
</feature>
<keyword evidence="5" id="KW-1185">Reference proteome</keyword>
<dbReference type="Proteomes" id="UP001524383">
    <property type="component" value="Unassembled WGS sequence"/>
</dbReference>
<dbReference type="Pfam" id="PF01555">
    <property type="entry name" value="N6_N4_Mtase"/>
    <property type="match status" value="1"/>
</dbReference>
<organism evidence="4 5">
    <name type="scientific">Methanocalculus taiwanensis</name>
    <dbReference type="NCBI Taxonomy" id="106207"/>
    <lineage>
        <taxon>Archaea</taxon>
        <taxon>Methanobacteriati</taxon>
        <taxon>Methanobacteriota</taxon>
        <taxon>Stenosarchaea group</taxon>
        <taxon>Methanomicrobia</taxon>
        <taxon>Methanomicrobiales</taxon>
        <taxon>Methanocalculaceae</taxon>
        <taxon>Methanocalculus</taxon>
    </lineage>
</organism>
<dbReference type="RefSeq" id="WP_255332970.1">
    <property type="nucleotide sequence ID" value="NZ_VOTZ01000017.1"/>
</dbReference>
<evidence type="ECO:0000313" key="5">
    <source>
        <dbReference type="Proteomes" id="UP001524383"/>
    </source>
</evidence>